<evidence type="ECO:0000313" key="3">
    <source>
        <dbReference type="Proteomes" id="UP000327013"/>
    </source>
</evidence>
<accession>A0A5N6KZV0</accession>
<evidence type="ECO:0000256" key="1">
    <source>
        <dbReference type="SAM" id="MobiDB-lite"/>
    </source>
</evidence>
<evidence type="ECO:0000313" key="2">
    <source>
        <dbReference type="EMBL" id="KAB8388296.1"/>
    </source>
</evidence>
<proteinExistence type="predicted"/>
<dbReference type="AlphaFoldDB" id="A0A5N6KZV0"/>
<sequence length="194" mass="21770">MTISETKRTVERGYPEEKGRENDRVTIHIQRNREMTKKGVIQHQGSPDSPSHSNIHHGKSQPTTKDLSLSTLANSKASSRVLFYWTTISVINKSKSTTKLNERSFSISLKISKEDHIWQVNFPTSEFNLEAGDEVEVIADFGYEIHVKKIGVCLIYGRVIDGKMIHYPSTSNEDAIVVSDDGDASIYISSSNQV</sequence>
<dbReference type="EMBL" id="VIBQ01000024">
    <property type="protein sequence ID" value="KAB8388296.1"/>
    <property type="molecule type" value="Genomic_DNA"/>
</dbReference>
<feature type="compositionally biased region" description="Basic and acidic residues" evidence="1">
    <location>
        <begin position="1"/>
        <end position="37"/>
    </location>
</feature>
<dbReference type="OrthoDB" id="1901675at2759"/>
<keyword evidence="3" id="KW-1185">Reference proteome</keyword>
<comment type="caution">
    <text evidence="2">The sequence shown here is derived from an EMBL/GenBank/DDBJ whole genome shotgun (WGS) entry which is preliminary data.</text>
</comment>
<name>A0A5N6KZV0_9ROSI</name>
<protein>
    <submittedName>
        <fullName evidence="2">Uncharacterized protein</fullName>
    </submittedName>
</protein>
<organism evidence="2 3">
    <name type="scientific">Carpinus fangiana</name>
    <dbReference type="NCBI Taxonomy" id="176857"/>
    <lineage>
        <taxon>Eukaryota</taxon>
        <taxon>Viridiplantae</taxon>
        <taxon>Streptophyta</taxon>
        <taxon>Embryophyta</taxon>
        <taxon>Tracheophyta</taxon>
        <taxon>Spermatophyta</taxon>
        <taxon>Magnoliopsida</taxon>
        <taxon>eudicotyledons</taxon>
        <taxon>Gunneridae</taxon>
        <taxon>Pentapetalae</taxon>
        <taxon>rosids</taxon>
        <taxon>fabids</taxon>
        <taxon>Fagales</taxon>
        <taxon>Betulaceae</taxon>
        <taxon>Carpinus</taxon>
    </lineage>
</organism>
<feature type="compositionally biased region" description="Polar residues" evidence="1">
    <location>
        <begin position="43"/>
        <end position="53"/>
    </location>
</feature>
<dbReference type="Proteomes" id="UP000327013">
    <property type="component" value="Unassembled WGS sequence"/>
</dbReference>
<gene>
    <name evidence="2" type="ORF">FH972_024770</name>
</gene>
<feature type="region of interest" description="Disordered" evidence="1">
    <location>
        <begin position="1"/>
        <end position="67"/>
    </location>
</feature>
<reference evidence="2 3" key="1">
    <citation type="submission" date="2019-06" db="EMBL/GenBank/DDBJ databases">
        <title>A chromosomal-level reference genome of Carpinus fangiana (Coryloideae, Betulaceae).</title>
        <authorList>
            <person name="Yang X."/>
            <person name="Wang Z."/>
            <person name="Zhang L."/>
            <person name="Hao G."/>
            <person name="Liu J."/>
            <person name="Yang Y."/>
        </authorList>
    </citation>
    <scope>NUCLEOTIDE SEQUENCE [LARGE SCALE GENOMIC DNA]</scope>
    <source>
        <strain evidence="2">Cfa_2016G</strain>
        <tissue evidence="2">Leaf</tissue>
    </source>
</reference>